<feature type="transmembrane region" description="Helical" evidence="1">
    <location>
        <begin position="20"/>
        <end position="41"/>
    </location>
</feature>
<keyword evidence="1" id="KW-0812">Transmembrane</keyword>
<evidence type="ECO:0000313" key="2">
    <source>
        <dbReference type="EMBL" id="MER2249152.1"/>
    </source>
</evidence>
<feature type="transmembrane region" description="Helical" evidence="1">
    <location>
        <begin position="61"/>
        <end position="79"/>
    </location>
</feature>
<organism evidence="2 3">
    <name type="scientific">Methylorubrum podarium</name>
    <dbReference type="NCBI Taxonomy" id="200476"/>
    <lineage>
        <taxon>Bacteria</taxon>
        <taxon>Pseudomonadati</taxon>
        <taxon>Pseudomonadota</taxon>
        <taxon>Alphaproteobacteria</taxon>
        <taxon>Hyphomicrobiales</taxon>
        <taxon>Methylobacteriaceae</taxon>
        <taxon>Methylorubrum</taxon>
    </lineage>
</organism>
<feature type="transmembrane region" description="Helical" evidence="1">
    <location>
        <begin position="116"/>
        <end position="135"/>
    </location>
</feature>
<accession>A0ABV1QIG0</accession>
<feature type="transmembrane region" description="Helical" evidence="1">
    <location>
        <begin position="91"/>
        <end position="110"/>
    </location>
</feature>
<sequence>MSDPRLRPPLGAGLRLDRSLYRILVAAFVGVGVSGAVWALVGDILALDIDGLGHLMAQIHGGFAFPAVGITGALLAHHARAGWRARRNRASGSLAVTLALLLGLTAWGLYYGSEPWHAALVWTHIAAGAAALLLIPLHVRLGRRALTPEPSETDRSVRAPAR</sequence>
<reference evidence="2 3" key="1">
    <citation type="submission" date="2024-06" db="EMBL/GenBank/DDBJ databases">
        <authorList>
            <person name="Campbell A.G."/>
        </authorList>
    </citation>
    <scope>NUCLEOTIDE SEQUENCE [LARGE SCALE GENOMIC DNA]</scope>
    <source>
        <strain evidence="2 3">EM12</strain>
    </source>
</reference>
<dbReference type="RefSeq" id="WP_350392450.1">
    <property type="nucleotide sequence ID" value="NZ_JBELQE010000030.1"/>
</dbReference>
<dbReference type="Proteomes" id="UP001480955">
    <property type="component" value="Unassembled WGS sequence"/>
</dbReference>
<evidence type="ECO:0000256" key="1">
    <source>
        <dbReference type="SAM" id="Phobius"/>
    </source>
</evidence>
<name>A0ABV1QIG0_9HYPH</name>
<dbReference type="EMBL" id="JBELQE010000030">
    <property type="protein sequence ID" value="MER2249152.1"/>
    <property type="molecule type" value="Genomic_DNA"/>
</dbReference>
<comment type="caution">
    <text evidence="2">The sequence shown here is derived from an EMBL/GenBank/DDBJ whole genome shotgun (WGS) entry which is preliminary data.</text>
</comment>
<evidence type="ECO:0008006" key="4">
    <source>
        <dbReference type="Google" id="ProtNLM"/>
    </source>
</evidence>
<proteinExistence type="predicted"/>
<protein>
    <recommendedName>
        <fullName evidence="4">DUF4405 domain-containing protein</fullName>
    </recommendedName>
</protein>
<keyword evidence="1" id="KW-1133">Transmembrane helix</keyword>
<keyword evidence="3" id="KW-1185">Reference proteome</keyword>
<gene>
    <name evidence="2" type="ORF">ABS772_04400</name>
</gene>
<evidence type="ECO:0000313" key="3">
    <source>
        <dbReference type="Proteomes" id="UP001480955"/>
    </source>
</evidence>
<keyword evidence="1" id="KW-0472">Membrane</keyword>